<proteinExistence type="predicted"/>
<dbReference type="SUPFAM" id="SSF52540">
    <property type="entry name" value="P-loop containing nucleoside triphosphate hydrolases"/>
    <property type="match status" value="1"/>
</dbReference>
<dbReference type="SMART" id="SM00490">
    <property type="entry name" value="HELICc"/>
    <property type="match status" value="1"/>
</dbReference>
<dbReference type="Pfam" id="PF23469">
    <property type="entry name" value="KH_12"/>
    <property type="match status" value="1"/>
</dbReference>
<keyword evidence="3" id="KW-0378">Hydrolase</keyword>
<dbReference type="Pfam" id="PF00271">
    <property type="entry name" value="Helicase_C"/>
    <property type="match status" value="1"/>
</dbReference>
<comment type="caution">
    <text evidence="3">The sequence shown here is derived from an EMBL/GenBank/DDBJ whole genome shotgun (WGS) entry which is preliminary data.</text>
</comment>
<dbReference type="PANTHER" id="PTHR47958">
    <property type="entry name" value="ATP-DEPENDENT RNA HELICASE DBP3"/>
    <property type="match status" value="1"/>
</dbReference>
<protein>
    <submittedName>
        <fullName evidence="3">Putative RNA helicase</fullName>
    </submittedName>
</protein>
<dbReference type="InterPro" id="IPR001650">
    <property type="entry name" value="Helicase_C-like"/>
</dbReference>
<keyword evidence="3" id="KW-0067">ATP-binding</keyword>
<accession>A0A433DLD3</accession>
<dbReference type="PROSITE" id="PS51194">
    <property type="entry name" value="HELICASE_CTER"/>
    <property type="match status" value="1"/>
</dbReference>
<keyword evidence="3" id="KW-0547">Nucleotide-binding</keyword>
<dbReference type="OrthoDB" id="196131at2759"/>
<feature type="region of interest" description="Disordered" evidence="1">
    <location>
        <begin position="299"/>
        <end position="320"/>
    </location>
</feature>
<organism evidence="3 4">
    <name type="scientific">Jimgerdemannia flammicorona</name>
    <dbReference type="NCBI Taxonomy" id="994334"/>
    <lineage>
        <taxon>Eukaryota</taxon>
        <taxon>Fungi</taxon>
        <taxon>Fungi incertae sedis</taxon>
        <taxon>Mucoromycota</taxon>
        <taxon>Mucoromycotina</taxon>
        <taxon>Endogonomycetes</taxon>
        <taxon>Endogonales</taxon>
        <taxon>Endogonaceae</taxon>
        <taxon>Jimgerdemannia</taxon>
    </lineage>
</organism>
<dbReference type="InterPro" id="IPR056149">
    <property type="entry name" value="PRP5/DDX46/KHDC4_KH"/>
</dbReference>
<dbReference type="EMBL" id="RBNI01000552">
    <property type="protein sequence ID" value="RUP51673.1"/>
    <property type="molecule type" value="Genomic_DNA"/>
</dbReference>
<gene>
    <name evidence="3" type="ORF">BC936DRAFT_146699</name>
</gene>
<evidence type="ECO:0000313" key="3">
    <source>
        <dbReference type="EMBL" id="RUP51673.1"/>
    </source>
</evidence>
<dbReference type="Proteomes" id="UP000268093">
    <property type="component" value="Unassembled WGS sequence"/>
</dbReference>
<dbReference type="Gene3D" id="3.40.50.300">
    <property type="entry name" value="P-loop containing nucleotide triphosphate hydrolases"/>
    <property type="match status" value="2"/>
</dbReference>
<keyword evidence="4" id="KW-1185">Reference proteome</keyword>
<dbReference type="InterPro" id="IPR027417">
    <property type="entry name" value="P-loop_NTPase"/>
</dbReference>
<name>A0A433DLD3_9FUNG</name>
<dbReference type="CDD" id="cd18787">
    <property type="entry name" value="SF2_C_DEAD"/>
    <property type="match status" value="1"/>
</dbReference>
<dbReference type="AlphaFoldDB" id="A0A433DLD3"/>
<evidence type="ECO:0000313" key="4">
    <source>
        <dbReference type="Proteomes" id="UP000268093"/>
    </source>
</evidence>
<reference evidence="3 4" key="1">
    <citation type="journal article" date="2018" name="New Phytol.">
        <title>Phylogenomics of Endogonaceae and evolution of mycorrhizas within Mucoromycota.</title>
        <authorList>
            <person name="Chang Y."/>
            <person name="Desiro A."/>
            <person name="Na H."/>
            <person name="Sandor L."/>
            <person name="Lipzen A."/>
            <person name="Clum A."/>
            <person name="Barry K."/>
            <person name="Grigoriev I.V."/>
            <person name="Martin F.M."/>
            <person name="Stajich J.E."/>
            <person name="Smith M.E."/>
            <person name="Bonito G."/>
            <person name="Spatafora J.W."/>
        </authorList>
    </citation>
    <scope>NUCLEOTIDE SEQUENCE [LARGE SCALE GENOMIC DNA]</scope>
    <source>
        <strain evidence="3 4">GMNB39</strain>
    </source>
</reference>
<evidence type="ECO:0000256" key="1">
    <source>
        <dbReference type="SAM" id="MobiDB-lite"/>
    </source>
</evidence>
<dbReference type="GO" id="GO:0004386">
    <property type="term" value="F:helicase activity"/>
    <property type="evidence" value="ECO:0007669"/>
    <property type="project" value="UniProtKB-KW"/>
</dbReference>
<dbReference type="CDD" id="cd22475">
    <property type="entry name" value="KH-I_AtRH42_like"/>
    <property type="match status" value="1"/>
</dbReference>
<evidence type="ECO:0000259" key="2">
    <source>
        <dbReference type="PROSITE" id="PS51194"/>
    </source>
</evidence>
<keyword evidence="3" id="KW-0347">Helicase</keyword>
<feature type="domain" description="Helicase C-terminal" evidence="2">
    <location>
        <begin position="69"/>
        <end position="214"/>
    </location>
</feature>
<sequence length="495" mass="54523">MKIVNNVRPDKQTVLFSATFPRQMEALARKVLRRPLEITVGGRSVVCEDVSQVVEVREDSTKFVRLLDILGQLYHDDEQDARTLIFVDRQEAADNLLRDLIRRGYPCMSLHGGKDQTDRDSTIADFKSGVTQIMIATSVAARGLDVKQLKLVVNYECPNHMEDYVHRVGRTGRAGNKGTAYTFITPEQDRFAMDIVKALKLSGQPIPTDLQALADKFQEKVKTGNAHYASSGFGGKGLERLDKDRDLVKKIQKKVSLLASRYVEIRALKCLMAYGAEDEDEEEEDETVVEFEAKAVQPSQVAGAKKEKEDITPSSAPPATALPKVAKEMTPAALAAFKAAALVNRLVGSNTGAVNPQQMIKEINERFGEPIISPQLPPEAAKEDTSNPGFAYEIEINDYPQKARWKVTNKEQISQITEISGAAITTRGTFFPPGKQPSAGERKLFLFIEGESEMVVDKAKNEIRRILTETTLAAMEAEARGGGSSSSGTGRYSVI</sequence>